<feature type="transmembrane region" description="Helical" evidence="8">
    <location>
        <begin position="409"/>
        <end position="431"/>
    </location>
</feature>
<protein>
    <submittedName>
        <fullName evidence="10">Sodium-coupled neutral amino acid transporter 2</fullName>
    </submittedName>
</protein>
<dbReference type="Pfam" id="PF01490">
    <property type="entry name" value="Aa_trans"/>
    <property type="match status" value="1"/>
</dbReference>
<evidence type="ECO:0000256" key="1">
    <source>
        <dbReference type="ARBA" id="ARBA00004141"/>
    </source>
</evidence>
<dbReference type="GO" id="GO:0016020">
    <property type="term" value="C:membrane"/>
    <property type="evidence" value="ECO:0007669"/>
    <property type="project" value="UniProtKB-SubCell"/>
</dbReference>
<feature type="transmembrane region" description="Helical" evidence="8">
    <location>
        <begin position="267"/>
        <end position="290"/>
    </location>
</feature>
<dbReference type="PANTHER" id="PTHR22950">
    <property type="entry name" value="AMINO ACID TRANSPORTER"/>
    <property type="match status" value="1"/>
</dbReference>
<evidence type="ECO:0000256" key="4">
    <source>
        <dbReference type="ARBA" id="ARBA00022692"/>
    </source>
</evidence>
<feature type="transmembrane region" description="Helical" evidence="8">
    <location>
        <begin position="437"/>
        <end position="456"/>
    </location>
</feature>
<evidence type="ECO:0000256" key="6">
    <source>
        <dbReference type="ARBA" id="ARBA00022989"/>
    </source>
</evidence>
<feature type="transmembrane region" description="Helical" evidence="8">
    <location>
        <begin position="169"/>
        <end position="190"/>
    </location>
</feature>
<comment type="subcellular location">
    <subcellularLocation>
        <location evidence="1">Membrane</location>
        <topology evidence="1">Multi-pass membrane protein</topology>
    </subcellularLocation>
</comment>
<evidence type="ECO:0000313" key="10">
    <source>
        <dbReference type="EMBL" id="GBG27769.1"/>
    </source>
</evidence>
<feature type="domain" description="Amino acid transporter transmembrane" evidence="9">
    <location>
        <begin position="45"/>
        <end position="486"/>
    </location>
</feature>
<keyword evidence="5" id="KW-0029">Amino-acid transport</keyword>
<name>A0A2R5GBQ6_9STRA</name>
<feature type="transmembrane region" description="Helical" evidence="8">
    <location>
        <begin position="123"/>
        <end position="142"/>
    </location>
</feature>
<keyword evidence="3" id="KW-0813">Transport</keyword>
<keyword evidence="7 8" id="KW-0472">Membrane</keyword>
<accession>A0A2R5GBQ6</accession>
<proteinExistence type="inferred from homology"/>
<keyword evidence="11" id="KW-1185">Reference proteome</keyword>
<evidence type="ECO:0000256" key="8">
    <source>
        <dbReference type="SAM" id="Phobius"/>
    </source>
</evidence>
<sequence length="493" mass="53964">MGTEDVRVNASSGDGNASSKIAVDSKHLVAIEDQREEQRDDNTLTSAWGTARSLINAAVSGGVLALSYQIPRAGFGLVTLLMLVSAFLLYETLMMLYKTTLLLRVSSYTGAVRKLWGRRAERGVALSLTLGQFGILVGYANVLRDTIPWVIQYNVMGCVDSDENCDLPVYLRSWFLITIIMLVFIVPLSLRSDPDLFANISFTTFVHFGAFLVLVCYGASIYHVSNLSDSAVYTEDEALALGLPIAPNLYPSPSDGAPAPFIFSDQAVLVLAILAFAMEAHTTGLEILYGTRMRPEDQRPEESPDDHKIRVTSLVVAGSFAAVFVYYLIIMLGAYMAFGPKVKDNALNSFPSSDIFAQVIRCTYTFELGTSVPIYVYAMRRDLTASLFNIEGGQADIDRVEKENPKRTIFITLTLLVLSTVLGVLGTLSIILGLTGAIVTALNTYVFPSMLYYTFAKQQGNDGWEFKVSLPLAIFGVLVSIIALYSQINLLVN</sequence>
<evidence type="ECO:0000256" key="7">
    <source>
        <dbReference type="ARBA" id="ARBA00023136"/>
    </source>
</evidence>
<keyword evidence="6 8" id="KW-1133">Transmembrane helix</keyword>
<evidence type="ECO:0000256" key="5">
    <source>
        <dbReference type="ARBA" id="ARBA00022970"/>
    </source>
</evidence>
<dbReference type="InParanoid" id="A0A2R5GBQ6"/>
<dbReference type="GO" id="GO:0015179">
    <property type="term" value="F:L-amino acid transmembrane transporter activity"/>
    <property type="evidence" value="ECO:0007669"/>
    <property type="project" value="TreeGrafter"/>
</dbReference>
<dbReference type="Proteomes" id="UP000241890">
    <property type="component" value="Unassembled WGS sequence"/>
</dbReference>
<evidence type="ECO:0000256" key="2">
    <source>
        <dbReference type="ARBA" id="ARBA00008066"/>
    </source>
</evidence>
<reference evidence="10 11" key="1">
    <citation type="submission" date="2017-12" db="EMBL/GenBank/DDBJ databases">
        <title>Sequencing, de novo assembly and annotation of complete genome of a new Thraustochytrid species, strain FCC1311.</title>
        <authorList>
            <person name="Sedici K."/>
            <person name="Godart F."/>
            <person name="Aiese Cigliano R."/>
            <person name="Sanseverino W."/>
            <person name="Barakat M."/>
            <person name="Ortet P."/>
            <person name="Marechal E."/>
            <person name="Cagnac O."/>
            <person name="Amato A."/>
        </authorList>
    </citation>
    <scope>NUCLEOTIDE SEQUENCE [LARGE SCALE GENOMIC DNA]</scope>
</reference>
<feature type="transmembrane region" description="Helical" evidence="8">
    <location>
        <begin position="73"/>
        <end position="97"/>
    </location>
</feature>
<dbReference type="EMBL" id="BEYU01000035">
    <property type="protein sequence ID" value="GBG27769.1"/>
    <property type="molecule type" value="Genomic_DNA"/>
</dbReference>
<dbReference type="AlphaFoldDB" id="A0A2R5GBQ6"/>
<keyword evidence="4 8" id="KW-0812">Transmembrane</keyword>
<organism evidence="10 11">
    <name type="scientific">Hondaea fermentalgiana</name>
    <dbReference type="NCBI Taxonomy" id="2315210"/>
    <lineage>
        <taxon>Eukaryota</taxon>
        <taxon>Sar</taxon>
        <taxon>Stramenopiles</taxon>
        <taxon>Bigyra</taxon>
        <taxon>Labyrinthulomycetes</taxon>
        <taxon>Thraustochytrida</taxon>
        <taxon>Thraustochytriidae</taxon>
        <taxon>Hondaea</taxon>
    </lineage>
</organism>
<dbReference type="PANTHER" id="PTHR22950:SF458">
    <property type="entry name" value="SODIUM-COUPLED NEUTRAL AMINO ACID TRANSPORTER 11-RELATED"/>
    <property type="match status" value="1"/>
</dbReference>
<evidence type="ECO:0000256" key="3">
    <source>
        <dbReference type="ARBA" id="ARBA00022448"/>
    </source>
</evidence>
<comment type="similarity">
    <text evidence="2">Belongs to the amino acid/polyamine transporter 2 family.</text>
</comment>
<gene>
    <name evidence="10" type="ORF">FCC1311_039922</name>
</gene>
<dbReference type="InterPro" id="IPR013057">
    <property type="entry name" value="AA_transpt_TM"/>
</dbReference>
<comment type="caution">
    <text evidence="10">The sequence shown here is derived from an EMBL/GenBank/DDBJ whole genome shotgun (WGS) entry which is preliminary data.</text>
</comment>
<feature type="transmembrane region" description="Helical" evidence="8">
    <location>
        <begin position="468"/>
        <end position="488"/>
    </location>
</feature>
<feature type="transmembrane region" description="Helical" evidence="8">
    <location>
        <begin position="355"/>
        <end position="378"/>
    </location>
</feature>
<feature type="transmembrane region" description="Helical" evidence="8">
    <location>
        <begin position="202"/>
        <end position="224"/>
    </location>
</feature>
<evidence type="ECO:0000259" key="9">
    <source>
        <dbReference type="Pfam" id="PF01490"/>
    </source>
</evidence>
<evidence type="ECO:0000313" key="11">
    <source>
        <dbReference type="Proteomes" id="UP000241890"/>
    </source>
</evidence>
<feature type="transmembrane region" description="Helical" evidence="8">
    <location>
        <begin position="311"/>
        <end position="335"/>
    </location>
</feature>